<dbReference type="InterPro" id="IPR036380">
    <property type="entry name" value="Isochorismatase-like_sf"/>
</dbReference>
<dbReference type="Pfam" id="PF00857">
    <property type="entry name" value="Isochorismatase"/>
    <property type="match status" value="1"/>
</dbReference>
<evidence type="ECO:0000313" key="7">
    <source>
        <dbReference type="Proteomes" id="UP000051751"/>
    </source>
</evidence>
<dbReference type="InterPro" id="IPR000868">
    <property type="entry name" value="Isochorismatase-like_dom"/>
</dbReference>
<evidence type="ECO:0000256" key="1">
    <source>
        <dbReference type="ARBA" id="ARBA00006336"/>
    </source>
</evidence>
<dbReference type="PANTHER" id="PTHR43540">
    <property type="entry name" value="PEROXYUREIDOACRYLATE/UREIDOACRYLATE AMIDOHYDROLASE-RELATED"/>
    <property type="match status" value="1"/>
</dbReference>
<dbReference type="Proteomes" id="UP000051751">
    <property type="component" value="Unassembled WGS sequence"/>
</dbReference>
<evidence type="ECO:0000313" key="6">
    <source>
        <dbReference type="Proteomes" id="UP000051645"/>
    </source>
</evidence>
<dbReference type="Proteomes" id="UP000051645">
    <property type="component" value="Unassembled WGS sequence"/>
</dbReference>
<organism evidence="4 7">
    <name type="scientific">Lactobacillus selangorensis</name>
    <dbReference type="NCBI Taxonomy" id="81857"/>
    <lineage>
        <taxon>Bacteria</taxon>
        <taxon>Bacillati</taxon>
        <taxon>Bacillota</taxon>
        <taxon>Bacilli</taxon>
        <taxon>Lactobacillales</taxon>
        <taxon>Lactobacillaceae</taxon>
        <taxon>Lactobacillus</taxon>
    </lineage>
</organism>
<evidence type="ECO:0000313" key="5">
    <source>
        <dbReference type="EMBL" id="KRN32638.1"/>
    </source>
</evidence>
<protein>
    <recommendedName>
        <fullName evidence="3">Isochorismatase-like domain-containing protein</fullName>
    </recommendedName>
</protein>
<dbReference type="STRING" id="81857.IV38_GL001163"/>
<dbReference type="PATRIC" id="fig|81857.3.peg.1169"/>
<dbReference type="AlphaFoldDB" id="A0A0R2FK28"/>
<name>A0A0R2FK28_9LACO</name>
<evidence type="ECO:0000256" key="2">
    <source>
        <dbReference type="ARBA" id="ARBA00022801"/>
    </source>
</evidence>
<dbReference type="Gene3D" id="3.40.50.850">
    <property type="entry name" value="Isochorismatase-like"/>
    <property type="match status" value="1"/>
</dbReference>
<dbReference type="EMBL" id="JQAZ01000002">
    <property type="protein sequence ID" value="KRN32638.1"/>
    <property type="molecule type" value="Genomic_DNA"/>
</dbReference>
<sequence>MRERHIDTLHLAGVATDICVLHTAISAYNLNYNLVVHRNAVATFNPGGQEWALNHFKNALGATIVA</sequence>
<evidence type="ECO:0000313" key="4">
    <source>
        <dbReference type="EMBL" id="KRN28952.1"/>
    </source>
</evidence>
<dbReference type="InterPro" id="IPR050272">
    <property type="entry name" value="Isochorismatase-like_hydrls"/>
</dbReference>
<dbReference type="PANTHER" id="PTHR43540:SF10">
    <property type="entry name" value="ISOCHORISMATASE"/>
    <property type="match status" value="1"/>
</dbReference>
<comment type="caution">
    <text evidence="4">The sequence shown here is derived from an EMBL/GenBank/DDBJ whole genome shotgun (WGS) entry which is preliminary data.</text>
</comment>
<keyword evidence="2" id="KW-0378">Hydrolase</keyword>
<accession>A0A0R2FK28</accession>
<dbReference type="GO" id="GO:0016787">
    <property type="term" value="F:hydrolase activity"/>
    <property type="evidence" value="ECO:0007669"/>
    <property type="project" value="UniProtKB-KW"/>
</dbReference>
<reference evidence="6 7" key="1">
    <citation type="journal article" date="2015" name="Genome Announc.">
        <title>Expanding the biotechnology potential of lactobacilli through comparative genomics of 213 strains and associated genera.</title>
        <authorList>
            <person name="Sun Z."/>
            <person name="Harris H.M."/>
            <person name="McCann A."/>
            <person name="Guo C."/>
            <person name="Argimon S."/>
            <person name="Zhang W."/>
            <person name="Yang X."/>
            <person name="Jeffery I.B."/>
            <person name="Cooney J.C."/>
            <person name="Kagawa T.F."/>
            <person name="Liu W."/>
            <person name="Song Y."/>
            <person name="Salvetti E."/>
            <person name="Wrobel A."/>
            <person name="Rasinkangas P."/>
            <person name="Parkhill J."/>
            <person name="Rea M.C."/>
            <person name="O'Sullivan O."/>
            <person name="Ritari J."/>
            <person name="Douillard F.P."/>
            <person name="Paul Ross R."/>
            <person name="Yang R."/>
            <person name="Briner A.E."/>
            <person name="Felis G.E."/>
            <person name="de Vos W.M."/>
            <person name="Barrangou R."/>
            <person name="Klaenhammer T.R."/>
            <person name="Caufield P.W."/>
            <person name="Cui Y."/>
            <person name="Zhang H."/>
            <person name="O'Toole P.W."/>
        </authorList>
    </citation>
    <scope>NUCLEOTIDE SEQUENCE [LARGE SCALE GENOMIC DNA]</scope>
    <source>
        <strain evidence="4 7">ATCC BAA-66</strain>
        <strain evidence="5 6">DSM 13344</strain>
    </source>
</reference>
<keyword evidence="6" id="KW-1185">Reference proteome</keyword>
<dbReference type="SUPFAM" id="SSF52499">
    <property type="entry name" value="Isochorismatase-like hydrolases"/>
    <property type="match status" value="1"/>
</dbReference>
<feature type="domain" description="Isochorismatase-like" evidence="3">
    <location>
        <begin position="2"/>
        <end position="63"/>
    </location>
</feature>
<comment type="similarity">
    <text evidence="1">Belongs to the isochorismatase family.</text>
</comment>
<gene>
    <name evidence="4" type="ORF">IV38_GL001163</name>
    <name evidence="5" type="ORF">IV40_GL000690</name>
</gene>
<proteinExistence type="inferred from homology"/>
<evidence type="ECO:0000259" key="3">
    <source>
        <dbReference type="Pfam" id="PF00857"/>
    </source>
</evidence>
<dbReference type="EMBL" id="JQAT01000002">
    <property type="protein sequence ID" value="KRN28952.1"/>
    <property type="molecule type" value="Genomic_DNA"/>
</dbReference>